<dbReference type="Gene3D" id="3.40.50.1820">
    <property type="entry name" value="alpha/beta hydrolase"/>
    <property type="match status" value="1"/>
</dbReference>
<dbReference type="PRINTS" id="PR00412">
    <property type="entry name" value="EPOXHYDRLASE"/>
</dbReference>
<feature type="domain" description="AB hydrolase-1" evidence="2">
    <location>
        <begin position="41"/>
        <end position="280"/>
    </location>
</feature>
<dbReference type="Proteomes" id="UP000800981">
    <property type="component" value="Unassembled WGS sequence"/>
</dbReference>
<dbReference type="InterPro" id="IPR050266">
    <property type="entry name" value="AB_hydrolase_sf"/>
</dbReference>
<evidence type="ECO:0000313" key="3">
    <source>
        <dbReference type="EMBL" id="NHC13246.1"/>
    </source>
</evidence>
<organism evidence="3 4">
    <name type="scientific">Motilibacter deserti</name>
    <dbReference type="NCBI Taxonomy" id="2714956"/>
    <lineage>
        <taxon>Bacteria</taxon>
        <taxon>Bacillati</taxon>
        <taxon>Actinomycetota</taxon>
        <taxon>Actinomycetes</taxon>
        <taxon>Motilibacterales</taxon>
        <taxon>Motilibacteraceae</taxon>
        <taxon>Motilibacter</taxon>
    </lineage>
</organism>
<dbReference type="InterPro" id="IPR000073">
    <property type="entry name" value="AB_hydrolase_1"/>
</dbReference>
<dbReference type="Pfam" id="PF12697">
    <property type="entry name" value="Abhydrolase_6"/>
    <property type="match status" value="1"/>
</dbReference>
<evidence type="ECO:0000259" key="2">
    <source>
        <dbReference type="Pfam" id="PF12697"/>
    </source>
</evidence>
<accession>A0ABX0GU60</accession>
<sequence length="289" mass="29985">MRTTRPVALPTGVQPVAVPVGADALAGLEARPAGTPRGTALLVPGYTGSKEDFLALLPLLADAGYRAVAVDQRGQHESPRAGSDAGYDVPALAADVLAAARSLDARGVHLLGHSFGGLVVQGAALADPAALRTLTLLATGPGAVPEGPRTADLRLVRSTLPTTPMDVAWEVKCARELAAGLAPELPETQEFLRRRWMGTSPESLVRIAVTLLEAEDRVDELRARLDAAGVPVLVLNGDLDDAWPPKVQAEMADRLGAAYVQIPGVGHSPNYEAPAATAEALLAHWGSAP</sequence>
<dbReference type="RefSeq" id="WP_166279376.1">
    <property type="nucleotide sequence ID" value="NZ_JAANNP010000002.1"/>
</dbReference>
<dbReference type="InterPro" id="IPR000639">
    <property type="entry name" value="Epox_hydrolase-like"/>
</dbReference>
<gene>
    <name evidence="3" type="ORF">G9H71_05555</name>
</gene>
<protein>
    <submittedName>
        <fullName evidence="3">Alpha/beta hydrolase</fullName>
    </submittedName>
</protein>
<proteinExistence type="predicted"/>
<keyword evidence="1 3" id="KW-0378">Hydrolase</keyword>
<keyword evidence="4" id="KW-1185">Reference proteome</keyword>
<dbReference type="SUPFAM" id="SSF53474">
    <property type="entry name" value="alpha/beta-Hydrolases"/>
    <property type="match status" value="1"/>
</dbReference>
<dbReference type="PANTHER" id="PTHR43798:SF31">
    <property type="entry name" value="AB HYDROLASE SUPERFAMILY PROTEIN YCLE"/>
    <property type="match status" value="1"/>
</dbReference>
<name>A0ABX0GU60_9ACTN</name>
<evidence type="ECO:0000256" key="1">
    <source>
        <dbReference type="ARBA" id="ARBA00022801"/>
    </source>
</evidence>
<reference evidence="3 4" key="1">
    <citation type="submission" date="2020-03" db="EMBL/GenBank/DDBJ databases">
        <title>Two novel Motilibacter sp.</title>
        <authorList>
            <person name="Liu S."/>
        </authorList>
    </citation>
    <scope>NUCLEOTIDE SEQUENCE [LARGE SCALE GENOMIC DNA]</scope>
    <source>
        <strain evidence="3 4">E257</strain>
    </source>
</reference>
<dbReference type="PANTHER" id="PTHR43798">
    <property type="entry name" value="MONOACYLGLYCEROL LIPASE"/>
    <property type="match status" value="1"/>
</dbReference>
<dbReference type="InterPro" id="IPR029058">
    <property type="entry name" value="AB_hydrolase_fold"/>
</dbReference>
<comment type="caution">
    <text evidence="3">The sequence shown here is derived from an EMBL/GenBank/DDBJ whole genome shotgun (WGS) entry which is preliminary data.</text>
</comment>
<dbReference type="GO" id="GO:0016787">
    <property type="term" value="F:hydrolase activity"/>
    <property type="evidence" value="ECO:0007669"/>
    <property type="project" value="UniProtKB-KW"/>
</dbReference>
<dbReference type="EMBL" id="JAANNP010000002">
    <property type="protein sequence ID" value="NHC13246.1"/>
    <property type="molecule type" value="Genomic_DNA"/>
</dbReference>
<evidence type="ECO:0000313" key="4">
    <source>
        <dbReference type="Proteomes" id="UP000800981"/>
    </source>
</evidence>